<dbReference type="EMBL" id="CABIKO010000082">
    <property type="protein sequence ID" value="VVA24400.1"/>
    <property type="molecule type" value="Genomic_DNA"/>
</dbReference>
<dbReference type="AlphaFoldDB" id="A0A5E4FAA5"/>
<protein>
    <submittedName>
        <fullName evidence="1">Uncharacterized protein</fullName>
    </submittedName>
</protein>
<name>A0A5E4FAA5_PRUDU</name>
<evidence type="ECO:0000313" key="1">
    <source>
        <dbReference type="EMBL" id="VVA24400.1"/>
    </source>
</evidence>
<dbReference type="Gramene" id="VVA24400">
    <property type="protein sequence ID" value="VVA24400"/>
    <property type="gene ID" value="Prudul26B001220"/>
</dbReference>
<dbReference type="InParanoid" id="A0A5E4FAA5"/>
<reference evidence="2" key="1">
    <citation type="journal article" date="2020" name="Plant J.">
        <title>Transposons played a major role in the diversification between the closely related almond and peach genomes: results from the almond genome sequence.</title>
        <authorList>
            <person name="Alioto T."/>
            <person name="Alexiou K.G."/>
            <person name="Bardil A."/>
            <person name="Barteri F."/>
            <person name="Castanera R."/>
            <person name="Cruz F."/>
            <person name="Dhingra A."/>
            <person name="Duval H."/>
            <person name="Fernandez I Marti A."/>
            <person name="Frias L."/>
            <person name="Galan B."/>
            <person name="Garcia J.L."/>
            <person name="Howad W."/>
            <person name="Gomez-Garrido J."/>
            <person name="Gut M."/>
            <person name="Julca I."/>
            <person name="Morata J."/>
            <person name="Puigdomenech P."/>
            <person name="Ribeca P."/>
            <person name="Rubio Cabetas M.J."/>
            <person name="Vlasova A."/>
            <person name="Wirthensohn M."/>
            <person name="Garcia-Mas J."/>
            <person name="Gabaldon T."/>
            <person name="Casacuberta J.M."/>
            <person name="Arus P."/>
        </authorList>
    </citation>
    <scope>NUCLEOTIDE SEQUENCE [LARGE SCALE GENOMIC DNA]</scope>
    <source>
        <strain evidence="2">cv. Texas</strain>
    </source>
</reference>
<gene>
    <name evidence="1" type="ORF">ALMOND_2B001220</name>
</gene>
<organism evidence="1 2">
    <name type="scientific">Prunus dulcis</name>
    <name type="common">Almond</name>
    <name type="synonym">Amygdalus dulcis</name>
    <dbReference type="NCBI Taxonomy" id="3755"/>
    <lineage>
        <taxon>Eukaryota</taxon>
        <taxon>Viridiplantae</taxon>
        <taxon>Streptophyta</taxon>
        <taxon>Embryophyta</taxon>
        <taxon>Tracheophyta</taxon>
        <taxon>Spermatophyta</taxon>
        <taxon>Magnoliopsida</taxon>
        <taxon>eudicotyledons</taxon>
        <taxon>Gunneridae</taxon>
        <taxon>Pentapetalae</taxon>
        <taxon>rosids</taxon>
        <taxon>fabids</taxon>
        <taxon>Rosales</taxon>
        <taxon>Rosaceae</taxon>
        <taxon>Amygdaloideae</taxon>
        <taxon>Amygdaleae</taxon>
        <taxon>Prunus</taxon>
    </lineage>
</organism>
<sequence>MTIVFWFRYSGRRVLWCAVCPRDPCTVYVISKAADDSVKIRLQQNNNNRKSSSSNNNKYPYLSPTFASFLFPKGRAGDFWYRAAARTQIIKEFKVSTKIVYCKGL</sequence>
<dbReference type="Proteomes" id="UP000327085">
    <property type="component" value="Chromosome 2"/>
</dbReference>
<evidence type="ECO:0000313" key="2">
    <source>
        <dbReference type="Proteomes" id="UP000327085"/>
    </source>
</evidence>
<accession>A0A5E4FAA5</accession>
<proteinExistence type="predicted"/>